<sequence length="128" mass="14250">MTSPRTPSGRRRRLPVHPSAVSRQADSTWLFGRHLRWLLTGARAALRWTGSTLVLVGETAVFVWTGCPVRPPVGPVESRPRPSTPPGHPERVPAERVPSPAERGLWRELDDIPDPFPVHPETSDGPYR</sequence>
<gene>
    <name evidence="2" type="ordered locus">FsymDg_1951</name>
</gene>
<proteinExistence type="predicted"/>
<evidence type="ECO:0000313" key="3">
    <source>
        <dbReference type="Proteomes" id="UP000001549"/>
    </source>
</evidence>
<reference evidence="2 3" key="1">
    <citation type="submission" date="2011-05" db="EMBL/GenBank/DDBJ databases">
        <title>Complete sequence of chromosome of Frankia symbiont of Datisca glomerata.</title>
        <authorList>
            <consortium name="US DOE Joint Genome Institute"/>
            <person name="Lucas S."/>
            <person name="Han J."/>
            <person name="Lapidus A."/>
            <person name="Cheng J.-F."/>
            <person name="Goodwin L."/>
            <person name="Pitluck S."/>
            <person name="Peters L."/>
            <person name="Mikhailova N."/>
            <person name="Chertkov O."/>
            <person name="Teshima H."/>
            <person name="Han C."/>
            <person name="Tapia R."/>
            <person name="Land M."/>
            <person name="Hauser L."/>
            <person name="Kyrpides N."/>
            <person name="Ivanova N."/>
            <person name="Pagani I."/>
            <person name="Berry A."/>
            <person name="Pawlowski K."/>
            <person name="Persson T."/>
            <person name="Vanden Heuvel B."/>
            <person name="Benson D."/>
            <person name="Woyke T."/>
        </authorList>
    </citation>
    <scope>NUCLEOTIDE SEQUENCE [LARGE SCALE GENOMIC DNA]</scope>
    <source>
        <strain evidence="3">4085684</strain>
    </source>
</reference>
<evidence type="ECO:0000313" key="2">
    <source>
        <dbReference type="EMBL" id="AEH09384.1"/>
    </source>
</evidence>
<dbReference type="Proteomes" id="UP000001549">
    <property type="component" value="Chromosome"/>
</dbReference>
<accession>F8B4A9</accession>
<evidence type="ECO:0000256" key="1">
    <source>
        <dbReference type="SAM" id="MobiDB-lite"/>
    </source>
</evidence>
<dbReference type="HOGENOM" id="CLU_1956384_0_0_11"/>
<feature type="region of interest" description="Disordered" evidence="1">
    <location>
        <begin position="70"/>
        <end position="128"/>
    </location>
</feature>
<name>F8B4A9_9ACTN</name>
<dbReference type="EMBL" id="CP002801">
    <property type="protein sequence ID" value="AEH09384.1"/>
    <property type="molecule type" value="Genomic_DNA"/>
</dbReference>
<organism evidence="2 3">
    <name type="scientific">Candidatus Protofrankia datiscae</name>
    <dbReference type="NCBI Taxonomy" id="2716812"/>
    <lineage>
        <taxon>Bacteria</taxon>
        <taxon>Bacillati</taxon>
        <taxon>Actinomycetota</taxon>
        <taxon>Actinomycetes</taxon>
        <taxon>Frankiales</taxon>
        <taxon>Frankiaceae</taxon>
        <taxon>Protofrankia</taxon>
    </lineage>
</organism>
<keyword evidence="3" id="KW-1185">Reference proteome</keyword>
<dbReference type="RefSeq" id="WP_013873328.1">
    <property type="nucleotide sequence ID" value="NC_015656.1"/>
</dbReference>
<dbReference type="Pfam" id="PF19534">
    <property type="entry name" value="DUF6059"/>
    <property type="match status" value="1"/>
</dbReference>
<dbReference type="KEGG" id="fsy:FsymDg_1951"/>
<dbReference type="AlphaFoldDB" id="F8B4A9"/>
<protein>
    <submittedName>
        <fullName evidence="2">Uncharacterized protein</fullName>
    </submittedName>
</protein>
<dbReference type="InterPro" id="IPR045701">
    <property type="entry name" value="DUF6059"/>
</dbReference>